<evidence type="ECO:0000313" key="4">
    <source>
        <dbReference type="EMBL" id="KRK37590.1"/>
    </source>
</evidence>
<proteinExistence type="inferred from homology"/>
<evidence type="ECO:0000259" key="3">
    <source>
        <dbReference type="Pfam" id="PF02517"/>
    </source>
</evidence>
<dbReference type="RefSeq" id="WP_056945741.1">
    <property type="nucleotide sequence ID" value="NZ_AZCV01000004.1"/>
</dbReference>
<feature type="transmembrane region" description="Helical" evidence="2">
    <location>
        <begin position="43"/>
        <end position="63"/>
    </location>
</feature>
<dbReference type="GO" id="GO:0080120">
    <property type="term" value="P:CAAX-box protein maturation"/>
    <property type="evidence" value="ECO:0007669"/>
    <property type="project" value="UniProtKB-ARBA"/>
</dbReference>
<feature type="transmembrane region" description="Helical" evidence="2">
    <location>
        <begin position="125"/>
        <end position="145"/>
    </location>
</feature>
<evidence type="ECO:0000256" key="1">
    <source>
        <dbReference type="ARBA" id="ARBA00009067"/>
    </source>
</evidence>
<feature type="transmembrane region" description="Helical" evidence="2">
    <location>
        <begin position="84"/>
        <end position="105"/>
    </location>
</feature>
<dbReference type="Pfam" id="PF02517">
    <property type="entry name" value="Rce1-like"/>
    <property type="match status" value="1"/>
</dbReference>
<evidence type="ECO:0000256" key="2">
    <source>
        <dbReference type="SAM" id="Phobius"/>
    </source>
</evidence>
<dbReference type="GO" id="GO:0004175">
    <property type="term" value="F:endopeptidase activity"/>
    <property type="evidence" value="ECO:0007669"/>
    <property type="project" value="UniProtKB-ARBA"/>
</dbReference>
<dbReference type="InterPro" id="IPR003675">
    <property type="entry name" value="Rce1/LyrA-like_dom"/>
</dbReference>
<feature type="domain" description="CAAX prenyl protease 2/Lysostaphin resistance protein A-like" evidence="3">
    <location>
        <begin position="125"/>
        <end position="216"/>
    </location>
</feature>
<organism evidence="4 5">
    <name type="scientific">Amylolactobacillus amylotrophicus DSM 20534</name>
    <dbReference type="NCBI Taxonomy" id="1423722"/>
    <lineage>
        <taxon>Bacteria</taxon>
        <taxon>Bacillati</taxon>
        <taxon>Bacillota</taxon>
        <taxon>Bacilli</taxon>
        <taxon>Lactobacillales</taxon>
        <taxon>Lactobacillaceae</taxon>
        <taxon>Amylolactobacillus</taxon>
    </lineage>
</organism>
<dbReference type="PATRIC" id="fig|1423722.3.peg.1225"/>
<keyword evidence="4" id="KW-0378">Hydrolase</keyword>
<name>A0A0R1GTS3_9LACO</name>
<sequence length="219" mass="24712">MKKFLEIIANTGIILLAFGLYSLLQMLYLLSDDVKSGAYWGEVILIVLLTVALIAVMWAVYRAQLKRANPQGFDQKPHFKWRRIFVTLLGIVMMLVIQMIFVSSFGGQQPENQAELNQLATNQNTLFKVLIAFVAPVIEEIIFRGYLVNTFFKANTVLSKIAAIIVGGLVFGLLHEPRLSAYLLIYWGMGIVLMSVYIFTKDLRYGMAVHIFNNALSVI</sequence>
<dbReference type="PANTHER" id="PTHR36435:SF1">
    <property type="entry name" value="CAAX AMINO TERMINAL PROTEASE FAMILY PROTEIN"/>
    <property type="match status" value="1"/>
</dbReference>
<accession>A0A0R1GTS3</accession>
<dbReference type="Proteomes" id="UP000050909">
    <property type="component" value="Unassembled WGS sequence"/>
</dbReference>
<dbReference type="PANTHER" id="PTHR36435">
    <property type="entry name" value="SLR1288 PROTEIN"/>
    <property type="match status" value="1"/>
</dbReference>
<keyword evidence="2" id="KW-1133">Transmembrane helix</keyword>
<dbReference type="InterPro" id="IPR052710">
    <property type="entry name" value="CAAX_protease"/>
</dbReference>
<dbReference type="AlphaFoldDB" id="A0A0R1GTS3"/>
<keyword evidence="2" id="KW-0472">Membrane</keyword>
<keyword evidence="2" id="KW-0812">Transmembrane</keyword>
<dbReference type="EMBL" id="AZCV01000004">
    <property type="protein sequence ID" value="KRK37590.1"/>
    <property type="molecule type" value="Genomic_DNA"/>
</dbReference>
<dbReference type="GO" id="GO:0006508">
    <property type="term" value="P:proteolysis"/>
    <property type="evidence" value="ECO:0007669"/>
    <property type="project" value="UniProtKB-KW"/>
</dbReference>
<evidence type="ECO:0000313" key="5">
    <source>
        <dbReference type="Proteomes" id="UP000050909"/>
    </source>
</evidence>
<protein>
    <submittedName>
        <fullName evidence="4">Metal-dependent membrane protease</fullName>
    </submittedName>
</protein>
<comment type="caution">
    <text evidence="4">The sequence shown here is derived from an EMBL/GenBank/DDBJ whole genome shotgun (WGS) entry which is preliminary data.</text>
</comment>
<feature type="transmembrane region" description="Helical" evidence="2">
    <location>
        <begin position="7"/>
        <end position="31"/>
    </location>
</feature>
<keyword evidence="4" id="KW-0645">Protease</keyword>
<gene>
    <name evidence="4" type="ORF">FC62_GL001202</name>
</gene>
<keyword evidence="5" id="KW-1185">Reference proteome</keyword>
<feature type="transmembrane region" description="Helical" evidence="2">
    <location>
        <begin position="181"/>
        <end position="200"/>
    </location>
</feature>
<comment type="similarity">
    <text evidence="1">Belongs to the UPF0177 family.</text>
</comment>
<feature type="transmembrane region" description="Helical" evidence="2">
    <location>
        <begin position="157"/>
        <end position="175"/>
    </location>
</feature>
<reference evidence="4 5" key="1">
    <citation type="journal article" date="2015" name="Genome Announc.">
        <title>Expanding the biotechnology potential of lactobacilli through comparative genomics of 213 strains and associated genera.</title>
        <authorList>
            <person name="Sun Z."/>
            <person name="Harris H.M."/>
            <person name="McCann A."/>
            <person name="Guo C."/>
            <person name="Argimon S."/>
            <person name="Zhang W."/>
            <person name="Yang X."/>
            <person name="Jeffery I.B."/>
            <person name="Cooney J.C."/>
            <person name="Kagawa T.F."/>
            <person name="Liu W."/>
            <person name="Song Y."/>
            <person name="Salvetti E."/>
            <person name="Wrobel A."/>
            <person name="Rasinkangas P."/>
            <person name="Parkhill J."/>
            <person name="Rea M.C."/>
            <person name="O'Sullivan O."/>
            <person name="Ritari J."/>
            <person name="Douillard F.P."/>
            <person name="Paul Ross R."/>
            <person name="Yang R."/>
            <person name="Briner A.E."/>
            <person name="Felis G.E."/>
            <person name="de Vos W.M."/>
            <person name="Barrangou R."/>
            <person name="Klaenhammer T.R."/>
            <person name="Caufield P.W."/>
            <person name="Cui Y."/>
            <person name="Zhang H."/>
            <person name="O'Toole P.W."/>
        </authorList>
    </citation>
    <scope>NUCLEOTIDE SEQUENCE [LARGE SCALE GENOMIC DNA]</scope>
    <source>
        <strain evidence="4 5">DSM 20534</strain>
    </source>
</reference>